<name>A0A0K1ERP9_CHOCO</name>
<protein>
    <submittedName>
        <fullName evidence="1">Uncharacterized protein</fullName>
    </submittedName>
</protein>
<dbReference type="STRING" id="52.CMC5_078180"/>
<dbReference type="EMBL" id="CP012159">
    <property type="protein sequence ID" value="AKT43585.1"/>
    <property type="molecule type" value="Genomic_DNA"/>
</dbReference>
<dbReference type="AlphaFoldDB" id="A0A0K1ERP9"/>
<accession>A0A0K1ERP9</accession>
<evidence type="ECO:0000313" key="1">
    <source>
        <dbReference type="EMBL" id="AKT43585.1"/>
    </source>
</evidence>
<dbReference type="Proteomes" id="UP000067626">
    <property type="component" value="Chromosome"/>
</dbReference>
<keyword evidence="2" id="KW-1185">Reference proteome</keyword>
<reference evidence="1 2" key="1">
    <citation type="submission" date="2015-07" db="EMBL/GenBank/DDBJ databases">
        <title>Genome analysis of myxobacterium Chondromyces crocatus Cm c5 reveals a high potential for natural compound synthesis and the genetic basis for the loss of fruiting body formation.</title>
        <authorList>
            <person name="Zaburannyi N."/>
            <person name="Bunk B."/>
            <person name="Maier J."/>
            <person name="Overmann J."/>
            <person name="Mueller R."/>
        </authorList>
    </citation>
    <scope>NUCLEOTIDE SEQUENCE [LARGE SCALE GENOMIC DNA]</scope>
    <source>
        <strain evidence="1 2">Cm c5</strain>
    </source>
</reference>
<evidence type="ECO:0000313" key="2">
    <source>
        <dbReference type="Proteomes" id="UP000067626"/>
    </source>
</evidence>
<organism evidence="1 2">
    <name type="scientific">Chondromyces crocatus</name>
    <dbReference type="NCBI Taxonomy" id="52"/>
    <lineage>
        <taxon>Bacteria</taxon>
        <taxon>Pseudomonadati</taxon>
        <taxon>Myxococcota</taxon>
        <taxon>Polyangia</taxon>
        <taxon>Polyangiales</taxon>
        <taxon>Polyangiaceae</taxon>
        <taxon>Chondromyces</taxon>
    </lineage>
</organism>
<dbReference type="KEGG" id="ccro:CMC5_078180"/>
<sequence>MKAPEVGLRAFHAPVCLAPACAQESLHLALPTPQPSSGHALGRTLTNYLHFHRSHLIQWAHFNRFKKLVEDFITSGEYEGMPILPDDLGT</sequence>
<proteinExistence type="predicted"/>
<gene>
    <name evidence="1" type="ORF">CMC5_078180</name>
</gene>